<dbReference type="Pfam" id="PF13521">
    <property type="entry name" value="AAA_28"/>
    <property type="match status" value="1"/>
</dbReference>
<dbReference type="Gene3D" id="3.40.50.300">
    <property type="entry name" value="P-loop containing nucleotide triphosphate hydrolases"/>
    <property type="match status" value="1"/>
</dbReference>
<dbReference type="SUPFAM" id="SSF52540">
    <property type="entry name" value="P-loop containing nucleoside triphosphate hydrolases"/>
    <property type="match status" value="1"/>
</dbReference>
<dbReference type="EMBL" id="CP029192">
    <property type="protein sequence ID" value="QES38226.1"/>
    <property type="molecule type" value="Genomic_DNA"/>
</dbReference>
<dbReference type="AlphaFoldDB" id="A0A5P2C690"/>
<organism evidence="2 3">
    <name type="scientific">Streptomyces venezuelae</name>
    <dbReference type="NCBI Taxonomy" id="54571"/>
    <lineage>
        <taxon>Bacteria</taxon>
        <taxon>Bacillati</taxon>
        <taxon>Actinomycetota</taxon>
        <taxon>Actinomycetes</taxon>
        <taxon>Kitasatosporales</taxon>
        <taxon>Streptomycetaceae</taxon>
        <taxon>Streptomyces</taxon>
    </lineage>
</organism>
<dbReference type="Proteomes" id="UP000322927">
    <property type="component" value="Chromosome"/>
</dbReference>
<proteinExistence type="predicted"/>
<feature type="domain" description="NadR/Ttd14 AAA" evidence="1">
    <location>
        <begin position="12"/>
        <end position="182"/>
    </location>
</feature>
<name>A0A5P2C690_STRVZ</name>
<sequence>MVTAQWPLHVGVMGAQSTGKTQLLDRIEKELTAQGTIVVRTGGFGERAALMSLPEMQRHTSAATEWAIAQGIADEIAAAALPGREPAQVVLADRTAWDALAFYYAAQEWHHNRAHRLERERLRLLAATQAPKCSLLFATVLDPAIPIRPEHPCDPRFRSVVDQYAHKILTEEGLPHIRVTSEAHSQDRAVEHALSLCLLEAPV</sequence>
<reference evidence="2 3" key="1">
    <citation type="submission" date="2018-05" db="EMBL/GenBank/DDBJ databases">
        <title>Streptomyces venezuelae.</title>
        <authorList>
            <person name="Kim W."/>
            <person name="Lee N."/>
            <person name="Cho B.-K."/>
        </authorList>
    </citation>
    <scope>NUCLEOTIDE SEQUENCE [LARGE SCALE GENOMIC DNA]</scope>
    <source>
        <strain evidence="2 3">ATCC 14584</strain>
    </source>
</reference>
<accession>A0A5P2C690</accession>
<dbReference type="OrthoDB" id="8116259at2"/>
<dbReference type="InterPro" id="IPR027417">
    <property type="entry name" value="P-loop_NTPase"/>
</dbReference>
<evidence type="ECO:0000313" key="2">
    <source>
        <dbReference type="EMBL" id="QES38226.1"/>
    </source>
</evidence>
<protein>
    <recommendedName>
        <fullName evidence="1">NadR/Ttd14 AAA domain-containing protein</fullName>
    </recommendedName>
</protein>
<evidence type="ECO:0000259" key="1">
    <source>
        <dbReference type="Pfam" id="PF13521"/>
    </source>
</evidence>
<dbReference type="InterPro" id="IPR038727">
    <property type="entry name" value="NadR/Ttd14_AAA_dom"/>
</dbReference>
<evidence type="ECO:0000313" key="3">
    <source>
        <dbReference type="Proteomes" id="UP000322927"/>
    </source>
</evidence>
<gene>
    <name evidence="2" type="ORF">DEJ48_36680</name>
</gene>